<comment type="caution">
    <text evidence="2">The sequence shown here is derived from an EMBL/GenBank/DDBJ whole genome shotgun (WGS) entry which is preliminary data.</text>
</comment>
<dbReference type="Gene3D" id="3.30.420.40">
    <property type="match status" value="2"/>
</dbReference>
<dbReference type="RefSeq" id="WP_341985177.1">
    <property type="nucleotide sequence ID" value="NZ_JBBYAF010000032.1"/>
</dbReference>
<proteinExistence type="predicted"/>
<accession>A0ABU9KC32</accession>
<organism evidence="2 3">
    <name type="scientific">Rossellomorea oryzaecorticis</name>
    <dbReference type="NCBI Taxonomy" id="1396505"/>
    <lineage>
        <taxon>Bacteria</taxon>
        <taxon>Bacillati</taxon>
        <taxon>Bacillota</taxon>
        <taxon>Bacilli</taxon>
        <taxon>Bacillales</taxon>
        <taxon>Bacillaceae</taxon>
        <taxon>Rossellomorea</taxon>
    </lineage>
</organism>
<dbReference type="NCBIfam" id="TIGR03725">
    <property type="entry name" value="T6A_YeaZ"/>
    <property type="match status" value="1"/>
</dbReference>
<sequence length="231" mass="25489">MKLLSIDTSNYPLGIALIEEGKVIGEYITNLKKNHSVRAMTAIEQLLKDCDTDPKELTKIVVANGPGSYTGVRIGVTLAKTLAWSLNIPLIPVSSLAVLAASGRNFSGYIAPIFDARRGQVYTGLYKFEGDRIIQVGEDRNVLMTDWANKLKEYDGDILFIGNDVNIHEETIKEVLGDQARVAPFVSNNPRPSELAFIGADLEENTAHEVLPNYIRLAEAEVNWLESQKNS</sequence>
<dbReference type="InterPro" id="IPR000905">
    <property type="entry name" value="Gcp-like_dom"/>
</dbReference>
<gene>
    <name evidence="2" type="primary">tsaB</name>
    <name evidence="2" type="ORF">AAEO50_15445</name>
</gene>
<keyword evidence="2" id="KW-0012">Acyltransferase</keyword>
<keyword evidence="3" id="KW-1185">Reference proteome</keyword>
<reference evidence="2 3" key="1">
    <citation type="submission" date="2024-04" db="EMBL/GenBank/DDBJ databases">
        <title>Bacillus oryzaecorticis sp. nov., a moderately halophilic bacterium isolated from rice husks.</title>
        <authorList>
            <person name="Zhu H.-S."/>
        </authorList>
    </citation>
    <scope>NUCLEOTIDE SEQUENCE [LARGE SCALE GENOMIC DNA]</scope>
    <source>
        <strain evidence="2 3">ZC255</strain>
    </source>
</reference>
<dbReference type="EC" id="2.3.1.234" evidence="2"/>
<name>A0ABU9KC32_9BACI</name>
<dbReference type="Proteomes" id="UP001389717">
    <property type="component" value="Unassembled WGS sequence"/>
</dbReference>
<protein>
    <submittedName>
        <fullName evidence="2">tRNA (Adenosine(37)-N6)-threonylcarbamoyltransferase complex dimerization subunit type 1 TsaB</fullName>
        <ecNumber evidence="2">2.3.1.234</ecNumber>
    </submittedName>
</protein>
<dbReference type="EMBL" id="JBBYAF010000032">
    <property type="protein sequence ID" value="MEL3973681.1"/>
    <property type="molecule type" value="Genomic_DNA"/>
</dbReference>
<evidence type="ECO:0000313" key="3">
    <source>
        <dbReference type="Proteomes" id="UP001389717"/>
    </source>
</evidence>
<keyword evidence="2" id="KW-0808">Transferase</keyword>
<evidence type="ECO:0000313" key="2">
    <source>
        <dbReference type="EMBL" id="MEL3973681.1"/>
    </source>
</evidence>
<evidence type="ECO:0000259" key="1">
    <source>
        <dbReference type="Pfam" id="PF00814"/>
    </source>
</evidence>
<dbReference type="PANTHER" id="PTHR11735">
    <property type="entry name" value="TRNA N6-ADENOSINE THREONYLCARBAMOYLTRANSFERASE"/>
    <property type="match status" value="1"/>
</dbReference>
<dbReference type="SUPFAM" id="SSF53067">
    <property type="entry name" value="Actin-like ATPase domain"/>
    <property type="match status" value="2"/>
</dbReference>
<dbReference type="InterPro" id="IPR022496">
    <property type="entry name" value="T6A_TsaB"/>
</dbReference>
<dbReference type="CDD" id="cd24032">
    <property type="entry name" value="ASKHA_NBD_TsaB"/>
    <property type="match status" value="1"/>
</dbReference>
<feature type="domain" description="Gcp-like" evidence="1">
    <location>
        <begin position="26"/>
        <end position="224"/>
    </location>
</feature>
<dbReference type="GO" id="GO:0061711">
    <property type="term" value="F:tRNA N(6)-L-threonylcarbamoyladenine synthase activity"/>
    <property type="evidence" value="ECO:0007669"/>
    <property type="project" value="UniProtKB-EC"/>
</dbReference>
<dbReference type="InterPro" id="IPR043129">
    <property type="entry name" value="ATPase_NBD"/>
</dbReference>
<dbReference type="PANTHER" id="PTHR11735:SF11">
    <property type="entry name" value="TRNA THREONYLCARBAMOYLADENOSINE BIOSYNTHESIS PROTEIN TSAB"/>
    <property type="match status" value="1"/>
</dbReference>
<dbReference type="Pfam" id="PF00814">
    <property type="entry name" value="TsaD"/>
    <property type="match status" value="1"/>
</dbReference>